<evidence type="ECO:0000256" key="1">
    <source>
        <dbReference type="ARBA" id="ARBA00010456"/>
    </source>
</evidence>
<reference evidence="4" key="1">
    <citation type="submission" date="2025-08" db="UniProtKB">
        <authorList>
            <consortium name="RefSeq"/>
        </authorList>
    </citation>
    <scope>IDENTIFICATION</scope>
    <source>
        <tissue evidence="4">Muscle</tissue>
    </source>
</reference>
<dbReference type="Gene3D" id="3.40.50.1580">
    <property type="entry name" value="Nucleoside phosphorylase domain"/>
    <property type="match status" value="1"/>
</dbReference>
<protein>
    <submittedName>
        <fullName evidence="4">Uridine phosphorylase 1-like</fullName>
    </submittedName>
</protein>
<name>A0ABM1BKW0_LIMPO</name>
<evidence type="ECO:0000313" key="4">
    <source>
        <dbReference type="RefSeq" id="XP_013784026.1"/>
    </source>
</evidence>
<dbReference type="PANTHER" id="PTHR43691:SF11">
    <property type="entry name" value="FI09636P-RELATED"/>
    <property type="match status" value="1"/>
</dbReference>
<dbReference type="NCBIfam" id="TIGR01719">
    <property type="entry name" value="euk_UDPppase"/>
    <property type="match status" value="1"/>
</dbReference>
<dbReference type="InterPro" id="IPR000845">
    <property type="entry name" value="Nucleoside_phosphorylase_d"/>
</dbReference>
<dbReference type="InterPro" id="IPR010059">
    <property type="entry name" value="Uridine_phosphorylase_euk"/>
</dbReference>
<dbReference type="Proteomes" id="UP000694941">
    <property type="component" value="Unplaced"/>
</dbReference>
<evidence type="ECO:0000259" key="2">
    <source>
        <dbReference type="Pfam" id="PF01048"/>
    </source>
</evidence>
<gene>
    <name evidence="4" type="primary">LOC106468161</name>
</gene>
<dbReference type="GeneID" id="106468161"/>
<dbReference type="InterPro" id="IPR035994">
    <property type="entry name" value="Nucleoside_phosphorylase_sf"/>
</dbReference>
<dbReference type="PANTHER" id="PTHR43691">
    <property type="entry name" value="URIDINE PHOSPHORYLASE"/>
    <property type="match status" value="1"/>
</dbReference>
<sequence length="308" mass="34519">MTENQNRLNKSDCDVILRNPHISSMTDDVLYHLSLSSGSYDLQQMFGDIKFVCMGGTPKRMESFANFIQKELNIKLPTGTVLDDISKRSYRYSMYKIGPVLSISHGMGIPSLSIMLHEVIKLMYHAKCKDVIFIRLGTCGGIGLPGGTLVITESVVDGLLRPYLETHVLGKTIKRPAVLDKELAEELMDVGKEQLPDYNIVMGKTMCTYDFYEGQGRLDGAFCDYNEQDKLMHLEVLRKEGVTNIEMESLAFAAMCSYAGIKGAVVCVTLLNRLHGDQVSVPKSKLEEWQHRPQELAAAFIKKRLNLV</sequence>
<organism evidence="3 4">
    <name type="scientific">Limulus polyphemus</name>
    <name type="common">Atlantic horseshoe crab</name>
    <dbReference type="NCBI Taxonomy" id="6850"/>
    <lineage>
        <taxon>Eukaryota</taxon>
        <taxon>Metazoa</taxon>
        <taxon>Ecdysozoa</taxon>
        <taxon>Arthropoda</taxon>
        <taxon>Chelicerata</taxon>
        <taxon>Merostomata</taxon>
        <taxon>Xiphosura</taxon>
        <taxon>Limulidae</taxon>
        <taxon>Limulus</taxon>
    </lineage>
</organism>
<dbReference type="CDD" id="cd17763">
    <property type="entry name" value="UP_hUPP-like"/>
    <property type="match status" value="1"/>
</dbReference>
<dbReference type="SUPFAM" id="SSF53167">
    <property type="entry name" value="Purine and uridine phosphorylases"/>
    <property type="match status" value="1"/>
</dbReference>
<accession>A0ABM1BKW0</accession>
<comment type="similarity">
    <text evidence="1">Belongs to the PNP/UDP phosphorylase family.</text>
</comment>
<evidence type="ECO:0000313" key="3">
    <source>
        <dbReference type="Proteomes" id="UP000694941"/>
    </source>
</evidence>
<keyword evidence="3" id="KW-1185">Reference proteome</keyword>
<feature type="domain" description="Nucleoside phosphorylase" evidence="2">
    <location>
        <begin position="50"/>
        <end position="302"/>
    </location>
</feature>
<dbReference type="RefSeq" id="XP_013784026.1">
    <property type="nucleotide sequence ID" value="XM_013928572.2"/>
</dbReference>
<dbReference type="Pfam" id="PF01048">
    <property type="entry name" value="PNP_UDP_1"/>
    <property type="match status" value="1"/>
</dbReference>
<proteinExistence type="inferred from homology"/>